<dbReference type="GO" id="GO:0046872">
    <property type="term" value="F:metal ion binding"/>
    <property type="evidence" value="ECO:0007669"/>
    <property type="project" value="UniProtKB-KW"/>
</dbReference>
<dbReference type="PANTHER" id="PTHR10587">
    <property type="entry name" value="GLYCOSYL TRANSFERASE-RELATED"/>
    <property type="match status" value="1"/>
</dbReference>
<dbReference type="SUPFAM" id="SSF88713">
    <property type="entry name" value="Glycoside hydrolase/deacetylase"/>
    <property type="match status" value="1"/>
</dbReference>
<dbReference type="PATRIC" id="fig|1126833.4.peg.1483"/>
<name>A0A0D5NQT2_9BACL</name>
<dbReference type="AlphaFoldDB" id="A0A0D5NQT2"/>
<dbReference type="InterPro" id="IPR011330">
    <property type="entry name" value="Glyco_hydro/deAcase_b/a-brl"/>
</dbReference>
<organism evidence="4 5">
    <name type="scientific">Paenibacillus beijingensis</name>
    <dbReference type="NCBI Taxonomy" id="1126833"/>
    <lineage>
        <taxon>Bacteria</taxon>
        <taxon>Bacillati</taxon>
        <taxon>Bacillota</taxon>
        <taxon>Bacilli</taxon>
        <taxon>Bacillales</taxon>
        <taxon>Paenibacillaceae</taxon>
        <taxon>Paenibacillus</taxon>
    </lineage>
</organism>
<dbReference type="Pfam" id="PF01522">
    <property type="entry name" value="Polysacc_deac_1"/>
    <property type="match status" value="1"/>
</dbReference>
<evidence type="ECO:0000313" key="5">
    <source>
        <dbReference type="Proteomes" id="UP000032633"/>
    </source>
</evidence>
<keyword evidence="2" id="KW-0378">Hydrolase</keyword>
<protein>
    <recommendedName>
        <fullName evidence="3">NodB homology domain-containing protein</fullName>
    </recommendedName>
</protein>
<dbReference type="GO" id="GO:0005975">
    <property type="term" value="P:carbohydrate metabolic process"/>
    <property type="evidence" value="ECO:0007669"/>
    <property type="project" value="InterPro"/>
</dbReference>
<sequence>MKGEKVVALTFDDGPDGRYTPEILDILKRYKVKASFFVVGTQAKKFPDVLKRIADEGHLIGNHTYHHIDLAKASKAKILQEIAYNDILIQRAVGFTPTFVRPPYGALSSEVRAELKSSGRELALWNVDTRDWAGTSVTVMRNNVNCKVKPGSVILMHSFGSGKIRHTVELLPLLIQDLRKQGYTFVTYDQLP</sequence>
<dbReference type="CDD" id="cd10917">
    <property type="entry name" value="CE4_NodB_like_6s_7s"/>
    <property type="match status" value="1"/>
</dbReference>
<dbReference type="Gene3D" id="3.20.20.370">
    <property type="entry name" value="Glycoside hydrolase/deacetylase"/>
    <property type="match status" value="1"/>
</dbReference>
<dbReference type="GO" id="GO:0016810">
    <property type="term" value="F:hydrolase activity, acting on carbon-nitrogen (but not peptide) bonds"/>
    <property type="evidence" value="ECO:0007669"/>
    <property type="project" value="InterPro"/>
</dbReference>
<dbReference type="EMBL" id="CP011058">
    <property type="protein sequence ID" value="AJY77560.1"/>
    <property type="molecule type" value="Genomic_DNA"/>
</dbReference>
<reference evidence="4 5" key="1">
    <citation type="journal article" date="2015" name="J. Biotechnol.">
        <title>Complete genome sequence of Paenibacillus beijingensis 7188(T) (=DSM 24997(T)), a novel rhizobacterium from jujube garden soil.</title>
        <authorList>
            <person name="Kwak Y."/>
            <person name="Shin J.H."/>
        </authorList>
    </citation>
    <scope>NUCLEOTIDE SEQUENCE [LARGE SCALE GENOMIC DNA]</scope>
    <source>
        <strain evidence="4 5">DSM 24997</strain>
    </source>
</reference>
<dbReference type="HOGENOM" id="CLU_021264_0_0_9"/>
<evidence type="ECO:0000256" key="1">
    <source>
        <dbReference type="ARBA" id="ARBA00022723"/>
    </source>
</evidence>
<gene>
    <name evidence="4" type="ORF">VN24_06795</name>
</gene>
<keyword evidence="5" id="KW-1185">Reference proteome</keyword>
<reference evidence="5" key="2">
    <citation type="submission" date="2015-03" db="EMBL/GenBank/DDBJ databases">
        <title>Genome sequence of Paenibacillus beijingensis strain DSM 24997T.</title>
        <authorList>
            <person name="Kwak Y."/>
            <person name="Shin J.-H."/>
        </authorList>
    </citation>
    <scope>NUCLEOTIDE SEQUENCE [LARGE SCALE GENOMIC DNA]</scope>
    <source>
        <strain evidence="5">DSM 24997</strain>
    </source>
</reference>
<dbReference type="PROSITE" id="PS51677">
    <property type="entry name" value="NODB"/>
    <property type="match status" value="1"/>
</dbReference>
<proteinExistence type="predicted"/>
<dbReference type="KEGG" id="pbj:VN24_06795"/>
<accession>A0A0D5NQT2</accession>
<evidence type="ECO:0000259" key="3">
    <source>
        <dbReference type="PROSITE" id="PS51677"/>
    </source>
</evidence>
<keyword evidence="1" id="KW-0479">Metal-binding</keyword>
<dbReference type="STRING" id="1126833.VN24_06795"/>
<evidence type="ECO:0000313" key="4">
    <source>
        <dbReference type="EMBL" id="AJY77560.1"/>
    </source>
</evidence>
<feature type="domain" description="NodB homology" evidence="3">
    <location>
        <begin position="5"/>
        <end position="186"/>
    </location>
</feature>
<dbReference type="InterPro" id="IPR050248">
    <property type="entry name" value="Polysacc_deacetylase_ArnD"/>
</dbReference>
<dbReference type="Proteomes" id="UP000032633">
    <property type="component" value="Chromosome"/>
</dbReference>
<evidence type="ECO:0000256" key="2">
    <source>
        <dbReference type="ARBA" id="ARBA00022801"/>
    </source>
</evidence>
<dbReference type="InterPro" id="IPR002509">
    <property type="entry name" value="NODB_dom"/>
</dbReference>
<dbReference type="GO" id="GO:0016020">
    <property type="term" value="C:membrane"/>
    <property type="evidence" value="ECO:0007669"/>
    <property type="project" value="TreeGrafter"/>
</dbReference>
<dbReference type="PANTHER" id="PTHR10587:SF133">
    <property type="entry name" value="CHITIN DEACETYLASE 1-RELATED"/>
    <property type="match status" value="1"/>
</dbReference>